<proteinExistence type="predicted"/>
<dbReference type="OrthoDB" id="9814909at2"/>
<dbReference type="AlphaFoldDB" id="A0A1E3H1S7"/>
<reference evidence="1 2" key="1">
    <citation type="submission" date="2016-07" db="EMBL/GenBank/DDBJ databases">
        <title>Draft Genome Sequence of Methylobrevis pamukkalensis PK2.</title>
        <authorList>
            <person name="Vasilenko O.V."/>
            <person name="Doronina N.V."/>
            <person name="Shmareva M.N."/>
            <person name="Tarlachkov S.V."/>
            <person name="Mustakhimov I."/>
            <person name="Trotsenko Y.A."/>
        </authorList>
    </citation>
    <scope>NUCLEOTIDE SEQUENCE [LARGE SCALE GENOMIC DNA]</scope>
    <source>
        <strain evidence="1 2">PK2</strain>
    </source>
</reference>
<gene>
    <name evidence="1" type="primary">crtB</name>
    <name evidence="1" type="ORF">A6302_02956</name>
</gene>
<dbReference type="PANTHER" id="PTHR31480">
    <property type="entry name" value="BIFUNCTIONAL LYCOPENE CYCLASE/PHYTOENE SYNTHASE"/>
    <property type="match status" value="1"/>
</dbReference>
<accession>A0A1E3H1S7</accession>
<dbReference type="Gene3D" id="1.10.600.10">
    <property type="entry name" value="Farnesyl Diphosphate Synthase"/>
    <property type="match status" value="1"/>
</dbReference>
<dbReference type="RefSeq" id="WP_069307415.1">
    <property type="nucleotide sequence ID" value="NZ_MCRJ01000076.1"/>
</dbReference>
<dbReference type="PATRIC" id="fig|1439726.3.peg.3106"/>
<dbReference type="EMBL" id="MCRJ01000076">
    <property type="protein sequence ID" value="ODN69746.1"/>
    <property type="molecule type" value="Genomic_DNA"/>
</dbReference>
<evidence type="ECO:0000313" key="1">
    <source>
        <dbReference type="EMBL" id="ODN69746.1"/>
    </source>
</evidence>
<evidence type="ECO:0000313" key="2">
    <source>
        <dbReference type="Proteomes" id="UP000094622"/>
    </source>
</evidence>
<protein>
    <submittedName>
        <fullName evidence="1">All-trans-phytoene synthase</fullName>
        <ecNumber evidence="1">2.5.1.99</ecNumber>
    </submittedName>
</protein>
<dbReference type="GO" id="GO:0016765">
    <property type="term" value="F:transferase activity, transferring alkyl or aryl (other than methyl) groups"/>
    <property type="evidence" value="ECO:0007669"/>
    <property type="project" value="UniProtKB-ARBA"/>
</dbReference>
<dbReference type="Proteomes" id="UP000094622">
    <property type="component" value="Unassembled WGS sequence"/>
</dbReference>
<dbReference type="SUPFAM" id="SSF48576">
    <property type="entry name" value="Terpenoid synthases"/>
    <property type="match status" value="1"/>
</dbReference>
<keyword evidence="2" id="KW-1185">Reference proteome</keyword>
<dbReference type="EC" id="2.5.1.99" evidence="1"/>
<keyword evidence="1" id="KW-0808">Transferase</keyword>
<sequence length="285" mass="32184">MLKAAYRHAERLVRDADRDRWLASLFADSHDRPHLHAILAFNLEIARVREVVREPLPGEMRLQWWRDVIEGRAKGDVESHPVARALLDTIDIYRLPDRPFLDLIEARTFDLYDDPMPSLHDLEGYAGETTSTLFQLGAVILNKGAHADTADAAGHAGVAYALTGLMRALAHHARRGQVYLPLDMLAANGISPHDVRSGLHSDGLRRTLADLRERARMHVDAARSAMTTVPRHVQPVFLPVALTPMWLDYLEAADPFDAGVEIPLWRRQWLLWNAARRARGGRPMF</sequence>
<dbReference type="Pfam" id="PF00494">
    <property type="entry name" value="SQS_PSY"/>
    <property type="match status" value="1"/>
</dbReference>
<dbReference type="InterPro" id="IPR002060">
    <property type="entry name" value="Squ/phyt_synthse"/>
</dbReference>
<name>A0A1E3H1S7_9HYPH</name>
<organism evidence="1 2">
    <name type="scientific">Methylobrevis pamukkalensis</name>
    <dbReference type="NCBI Taxonomy" id="1439726"/>
    <lineage>
        <taxon>Bacteria</taxon>
        <taxon>Pseudomonadati</taxon>
        <taxon>Pseudomonadota</taxon>
        <taxon>Alphaproteobacteria</taxon>
        <taxon>Hyphomicrobiales</taxon>
        <taxon>Pleomorphomonadaceae</taxon>
        <taxon>Methylobrevis</taxon>
    </lineage>
</organism>
<dbReference type="InterPro" id="IPR008949">
    <property type="entry name" value="Isoprenoid_synthase_dom_sf"/>
</dbReference>
<comment type="caution">
    <text evidence="1">The sequence shown here is derived from an EMBL/GenBank/DDBJ whole genome shotgun (WGS) entry which is preliminary data.</text>
</comment>